<dbReference type="AlphaFoldDB" id="A0A9I9E7E9"/>
<reference evidence="3" key="1">
    <citation type="submission" date="2023-03" db="UniProtKB">
        <authorList>
            <consortium name="EnsemblPlants"/>
        </authorList>
    </citation>
    <scope>IDENTIFICATION</scope>
</reference>
<dbReference type="Gramene" id="MELO3C029818.2.1">
    <property type="protein sequence ID" value="MELO3C029818.2.1"/>
    <property type="gene ID" value="MELO3C029818.2"/>
</dbReference>
<evidence type="ECO:0000256" key="1">
    <source>
        <dbReference type="SAM" id="MobiDB-lite"/>
    </source>
</evidence>
<sequence>MAMILASTNLLTARIAAGVMNSLFSVYESTQAMLRSLQNCVHALVMELDGESFDAVETMFIITPQAARPAMTPPCAAPAHAPIVKMASFPETDKSTVISGSEEPLEETPQEAE</sequence>
<feature type="compositionally biased region" description="Acidic residues" evidence="1">
    <location>
        <begin position="103"/>
        <end position="113"/>
    </location>
</feature>
<protein>
    <submittedName>
        <fullName evidence="3">Uncharacterized protein</fullName>
    </submittedName>
</protein>
<feature type="signal peptide" evidence="2">
    <location>
        <begin position="1"/>
        <end position="17"/>
    </location>
</feature>
<feature type="chain" id="PRO_5039940805" evidence="2">
    <location>
        <begin position="18"/>
        <end position="113"/>
    </location>
</feature>
<evidence type="ECO:0000313" key="3">
    <source>
        <dbReference type="EnsemblPlants" id="MELO3C029818.2.1"/>
    </source>
</evidence>
<proteinExistence type="predicted"/>
<keyword evidence="2" id="KW-0732">Signal</keyword>
<evidence type="ECO:0000256" key="2">
    <source>
        <dbReference type="SAM" id="SignalP"/>
    </source>
</evidence>
<name>A0A9I9E7E9_CUCME</name>
<organism evidence="3">
    <name type="scientific">Cucumis melo</name>
    <name type="common">Muskmelon</name>
    <dbReference type="NCBI Taxonomy" id="3656"/>
    <lineage>
        <taxon>Eukaryota</taxon>
        <taxon>Viridiplantae</taxon>
        <taxon>Streptophyta</taxon>
        <taxon>Embryophyta</taxon>
        <taxon>Tracheophyta</taxon>
        <taxon>Spermatophyta</taxon>
        <taxon>Magnoliopsida</taxon>
        <taxon>eudicotyledons</taxon>
        <taxon>Gunneridae</taxon>
        <taxon>Pentapetalae</taxon>
        <taxon>rosids</taxon>
        <taxon>fabids</taxon>
        <taxon>Cucurbitales</taxon>
        <taxon>Cucurbitaceae</taxon>
        <taxon>Benincaseae</taxon>
        <taxon>Cucumis</taxon>
    </lineage>
</organism>
<feature type="region of interest" description="Disordered" evidence="1">
    <location>
        <begin position="94"/>
        <end position="113"/>
    </location>
</feature>
<dbReference type="EnsemblPlants" id="MELO3C029818.2.1">
    <property type="protein sequence ID" value="MELO3C029818.2.1"/>
    <property type="gene ID" value="MELO3C029818.2"/>
</dbReference>
<accession>A0A9I9E7E9</accession>